<dbReference type="GO" id="GO:0016538">
    <property type="term" value="F:cyclin-dependent protein serine/threonine kinase regulator activity"/>
    <property type="evidence" value="ECO:0007669"/>
    <property type="project" value="InterPro"/>
</dbReference>
<feature type="region of interest" description="Disordered" evidence="2">
    <location>
        <begin position="361"/>
        <end position="435"/>
    </location>
</feature>
<proteinExistence type="predicted"/>
<dbReference type="PANTHER" id="PTHR10026">
    <property type="entry name" value="CYCLIN"/>
    <property type="match status" value="1"/>
</dbReference>
<dbReference type="AlphaFoldDB" id="A0AAJ0BUC3"/>
<accession>A0AAJ0BUC3</accession>
<comment type="caution">
    <text evidence="4">The sequence shown here is derived from an EMBL/GenBank/DDBJ whole genome shotgun (WGS) entry which is preliminary data.</text>
</comment>
<dbReference type="CDD" id="cd20524">
    <property type="entry name" value="CYCLIN_CCNH_rpt1"/>
    <property type="match status" value="1"/>
</dbReference>
<sequence length="435" mass="47583">MSAAEDIRYRQSSQFRLWSFSPAQLAATREKTNSLARASISERLSTPTASSTNTPDPTDLLQPPQPQQPQQQQQQQLPEFLSPADEAQLLTFYTIELLRAGAFCKIPTDMRATAAVFLRRFYVTNSVMTYPPTDLLKTCLFFGCKAEGWYQSATAFADHFPNTTSEEILAGEFLLCQSLRFAFDVRHPFRALEGAIMELRRYGDIEDKRIASAHGRSREILKFSPVVTDAYFHYTPSQIMLAALSLADRGLADRLIHEAFSSGAAAAAAANGKENRKGGGGSSSDEKAARMVAVAADVRDRVVGAVEACREMLAREPPERMTEFWGTPESNKVIKPLRQKLKRCRDPDRWDLVALQKARREHQAAARGRKAGAAGGGDDDDDDDIFIQGDPDDDDGAVFGGPIGGGGGVGGGEGREPKRRKVVGRVPDDPFGGPL</sequence>
<dbReference type="Gene3D" id="1.10.472.10">
    <property type="entry name" value="Cyclin-like"/>
    <property type="match status" value="2"/>
</dbReference>
<evidence type="ECO:0000259" key="3">
    <source>
        <dbReference type="Pfam" id="PF16899"/>
    </source>
</evidence>
<evidence type="ECO:0000256" key="2">
    <source>
        <dbReference type="SAM" id="MobiDB-lite"/>
    </source>
</evidence>
<feature type="compositionally biased region" description="Acidic residues" evidence="2">
    <location>
        <begin position="377"/>
        <end position="396"/>
    </location>
</feature>
<dbReference type="EMBL" id="MU839029">
    <property type="protein sequence ID" value="KAK1763207.1"/>
    <property type="molecule type" value="Genomic_DNA"/>
</dbReference>
<feature type="compositionally biased region" description="Polar residues" evidence="2">
    <location>
        <begin position="42"/>
        <end position="56"/>
    </location>
</feature>
<feature type="domain" description="Cyclin C-terminal" evidence="3">
    <location>
        <begin position="187"/>
        <end position="313"/>
    </location>
</feature>
<dbReference type="RefSeq" id="XP_060279420.1">
    <property type="nucleotide sequence ID" value="XM_060431994.1"/>
</dbReference>
<dbReference type="Proteomes" id="UP001244011">
    <property type="component" value="Unassembled WGS sequence"/>
</dbReference>
<organism evidence="4 5">
    <name type="scientific">Phialemonium atrogriseum</name>
    <dbReference type="NCBI Taxonomy" id="1093897"/>
    <lineage>
        <taxon>Eukaryota</taxon>
        <taxon>Fungi</taxon>
        <taxon>Dikarya</taxon>
        <taxon>Ascomycota</taxon>
        <taxon>Pezizomycotina</taxon>
        <taxon>Sordariomycetes</taxon>
        <taxon>Sordariomycetidae</taxon>
        <taxon>Cephalothecales</taxon>
        <taxon>Cephalothecaceae</taxon>
        <taxon>Phialemonium</taxon>
    </lineage>
</organism>
<keyword evidence="1" id="KW-0195">Cyclin</keyword>
<evidence type="ECO:0000313" key="5">
    <source>
        <dbReference type="Proteomes" id="UP001244011"/>
    </source>
</evidence>
<dbReference type="SUPFAM" id="SSF47954">
    <property type="entry name" value="Cyclin-like"/>
    <property type="match status" value="2"/>
</dbReference>
<dbReference type="GeneID" id="85315181"/>
<dbReference type="CDD" id="cd20525">
    <property type="entry name" value="CYCLIN_CCNH_rpt2"/>
    <property type="match status" value="1"/>
</dbReference>
<feature type="compositionally biased region" description="Low complexity" evidence="2">
    <location>
        <begin position="68"/>
        <end position="78"/>
    </location>
</feature>
<gene>
    <name evidence="4" type="ORF">QBC33DRAFT_598701</name>
</gene>
<reference evidence="4" key="1">
    <citation type="submission" date="2023-06" db="EMBL/GenBank/DDBJ databases">
        <title>Genome-scale phylogeny and comparative genomics of the fungal order Sordariales.</title>
        <authorList>
            <consortium name="Lawrence Berkeley National Laboratory"/>
            <person name="Hensen N."/>
            <person name="Bonometti L."/>
            <person name="Westerberg I."/>
            <person name="Brannstrom I.O."/>
            <person name="Guillou S."/>
            <person name="Cros-Aarteil S."/>
            <person name="Calhoun S."/>
            <person name="Haridas S."/>
            <person name="Kuo A."/>
            <person name="Mondo S."/>
            <person name="Pangilinan J."/>
            <person name="Riley R."/>
            <person name="Labutti K."/>
            <person name="Andreopoulos B."/>
            <person name="Lipzen A."/>
            <person name="Chen C."/>
            <person name="Yanf M."/>
            <person name="Daum C."/>
            <person name="Ng V."/>
            <person name="Clum A."/>
            <person name="Steindorff A."/>
            <person name="Ohm R."/>
            <person name="Martin F."/>
            <person name="Silar P."/>
            <person name="Natvig D."/>
            <person name="Lalanne C."/>
            <person name="Gautier V."/>
            <person name="Ament-Velasquez S.L."/>
            <person name="Kruys A."/>
            <person name="Hutchinson M.I."/>
            <person name="Powell A.J."/>
            <person name="Barry K."/>
            <person name="Miller A.N."/>
            <person name="Grigoriev I.V."/>
            <person name="Debuchy R."/>
            <person name="Gladieux P."/>
            <person name="Thoren M.H."/>
            <person name="Johannesson H."/>
        </authorList>
    </citation>
    <scope>NUCLEOTIDE SEQUENCE</scope>
    <source>
        <strain evidence="4">8032-3</strain>
    </source>
</reference>
<dbReference type="Pfam" id="PF16899">
    <property type="entry name" value="Cyclin_C_2"/>
    <property type="match status" value="1"/>
</dbReference>
<evidence type="ECO:0000256" key="1">
    <source>
        <dbReference type="ARBA" id="ARBA00023127"/>
    </source>
</evidence>
<feature type="compositionally biased region" description="Gly residues" evidence="2">
    <location>
        <begin position="398"/>
        <end position="412"/>
    </location>
</feature>
<dbReference type="InterPro" id="IPR043198">
    <property type="entry name" value="Cyclin/Ssn8"/>
</dbReference>
<feature type="region of interest" description="Disordered" evidence="2">
    <location>
        <begin position="36"/>
        <end position="78"/>
    </location>
</feature>
<dbReference type="InterPro" id="IPR031658">
    <property type="entry name" value="Cyclin_C_2"/>
</dbReference>
<dbReference type="GO" id="GO:0006357">
    <property type="term" value="P:regulation of transcription by RNA polymerase II"/>
    <property type="evidence" value="ECO:0007669"/>
    <property type="project" value="InterPro"/>
</dbReference>
<name>A0AAJ0BUC3_9PEZI</name>
<keyword evidence="5" id="KW-1185">Reference proteome</keyword>
<protein>
    <submittedName>
        <fullName evidence="4">Cyclin-like protein</fullName>
    </submittedName>
</protein>
<evidence type="ECO:0000313" key="4">
    <source>
        <dbReference type="EMBL" id="KAK1763207.1"/>
    </source>
</evidence>
<dbReference type="InterPro" id="IPR036915">
    <property type="entry name" value="Cyclin-like_sf"/>
</dbReference>